<comment type="caution">
    <text evidence="2">The sequence shown here is derived from an EMBL/GenBank/DDBJ whole genome shotgun (WGS) entry which is preliminary data.</text>
</comment>
<feature type="signal peptide" evidence="1">
    <location>
        <begin position="1"/>
        <end position="20"/>
    </location>
</feature>
<sequence length="62" mass="6915">MAAKSMSLHCLFTLFARSQALTCKPNVVNLRKEWLEDTSAMCHHTHCCGSVHPTSTMVELPI</sequence>
<dbReference type="Proteomes" id="UP000435112">
    <property type="component" value="Unassembled WGS sequence"/>
</dbReference>
<dbReference type="AlphaFoldDB" id="A0A6A3IYT5"/>
<evidence type="ECO:0000313" key="2">
    <source>
        <dbReference type="EMBL" id="KAE8986917.1"/>
    </source>
</evidence>
<organism evidence="2 3">
    <name type="scientific">Phytophthora rubi</name>
    <dbReference type="NCBI Taxonomy" id="129364"/>
    <lineage>
        <taxon>Eukaryota</taxon>
        <taxon>Sar</taxon>
        <taxon>Stramenopiles</taxon>
        <taxon>Oomycota</taxon>
        <taxon>Peronosporomycetes</taxon>
        <taxon>Peronosporales</taxon>
        <taxon>Peronosporaceae</taxon>
        <taxon>Phytophthora</taxon>
    </lineage>
</organism>
<evidence type="ECO:0008006" key="4">
    <source>
        <dbReference type="Google" id="ProtNLM"/>
    </source>
</evidence>
<protein>
    <recommendedName>
        <fullName evidence="4">RxLR effector protein</fullName>
    </recommendedName>
</protein>
<dbReference type="EMBL" id="QXFU01002349">
    <property type="protein sequence ID" value="KAE8986917.1"/>
    <property type="molecule type" value="Genomic_DNA"/>
</dbReference>
<accession>A0A6A3IYT5</accession>
<proteinExistence type="predicted"/>
<gene>
    <name evidence="2" type="ORF">PR002_g22201</name>
</gene>
<evidence type="ECO:0000256" key="1">
    <source>
        <dbReference type="SAM" id="SignalP"/>
    </source>
</evidence>
<keyword evidence="1" id="KW-0732">Signal</keyword>
<feature type="chain" id="PRO_5025622366" description="RxLR effector protein" evidence="1">
    <location>
        <begin position="21"/>
        <end position="62"/>
    </location>
</feature>
<name>A0A6A3IYT5_9STRA</name>
<reference evidence="2 3" key="1">
    <citation type="submission" date="2018-09" db="EMBL/GenBank/DDBJ databases">
        <title>Genomic investigation of the strawberry pathogen Phytophthora fragariae indicates pathogenicity is determined by transcriptional variation in three key races.</title>
        <authorList>
            <person name="Adams T.M."/>
            <person name="Armitage A.D."/>
            <person name="Sobczyk M.K."/>
            <person name="Bates H.J."/>
            <person name="Dunwell J.M."/>
            <person name="Nellist C.F."/>
            <person name="Harrison R.J."/>
        </authorList>
    </citation>
    <scope>NUCLEOTIDE SEQUENCE [LARGE SCALE GENOMIC DNA]</scope>
    <source>
        <strain evidence="2 3">SCRP324</strain>
    </source>
</reference>
<evidence type="ECO:0000313" key="3">
    <source>
        <dbReference type="Proteomes" id="UP000435112"/>
    </source>
</evidence>